<evidence type="ECO:0000256" key="5">
    <source>
        <dbReference type="ARBA" id="ARBA00022448"/>
    </source>
</evidence>
<comment type="subcellular location">
    <subcellularLocation>
        <location evidence="2">Cytoplasm</location>
    </subcellularLocation>
</comment>
<dbReference type="PANTHER" id="PTHR34982">
    <property type="entry name" value="YOP PROTEINS TRANSLOCATION PROTEIN L"/>
    <property type="match status" value="1"/>
</dbReference>
<proteinExistence type="inferred from homology"/>
<evidence type="ECO:0000256" key="6">
    <source>
        <dbReference type="ARBA" id="ARBA00022490"/>
    </source>
</evidence>
<evidence type="ECO:0000313" key="12">
    <source>
        <dbReference type="EMBL" id="MCM2678966.1"/>
    </source>
</evidence>
<reference evidence="12 13" key="1">
    <citation type="journal article" date="2013" name="Antonie Van Leeuwenhoek">
        <title>Echinimonas agarilytica gen. nov., sp. nov., a new gammaproteobacterium isolated from the sea urchin Strongylocentrotus intermedius.</title>
        <authorList>
            <person name="Nedashkovskaya O.I."/>
            <person name="Stenkova A.M."/>
            <person name="Zhukova N.V."/>
            <person name="Van Trappen S."/>
            <person name="Lee J.S."/>
            <person name="Kim S.B."/>
        </authorList>
    </citation>
    <scope>NUCLEOTIDE SEQUENCE [LARGE SCALE GENOMIC DNA]</scope>
    <source>
        <strain evidence="12 13">KMM 6351</strain>
    </source>
</reference>
<dbReference type="InterPro" id="IPR000563">
    <property type="entry name" value="Flag_FliH"/>
</dbReference>
<dbReference type="InterPro" id="IPR018035">
    <property type="entry name" value="Flagellar_FliH/T3SS_HrpE"/>
</dbReference>
<keyword evidence="12" id="KW-0282">Flagellum</keyword>
<gene>
    <name evidence="12" type="ORF">NAF29_04655</name>
</gene>
<evidence type="ECO:0000256" key="4">
    <source>
        <dbReference type="ARBA" id="ARBA00016507"/>
    </source>
</evidence>
<comment type="caution">
    <text evidence="12">The sequence shown here is derived from an EMBL/GenBank/DDBJ whole genome shotgun (WGS) entry which is preliminary data.</text>
</comment>
<dbReference type="GO" id="GO:0005829">
    <property type="term" value="C:cytosol"/>
    <property type="evidence" value="ECO:0007669"/>
    <property type="project" value="TreeGrafter"/>
</dbReference>
<feature type="compositionally biased region" description="Low complexity" evidence="10">
    <location>
        <begin position="283"/>
        <end position="295"/>
    </location>
</feature>
<feature type="compositionally biased region" description="Polar residues" evidence="10">
    <location>
        <begin position="33"/>
        <end position="43"/>
    </location>
</feature>
<dbReference type="GO" id="GO:0003774">
    <property type="term" value="F:cytoskeletal motor activity"/>
    <property type="evidence" value="ECO:0007669"/>
    <property type="project" value="InterPro"/>
</dbReference>
<dbReference type="InterPro" id="IPR051472">
    <property type="entry name" value="T3SS_Stator/FliH"/>
</dbReference>
<keyword evidence="6" id="KW-0963">Cytoplasm</keyword>
<evidence type="ECO:0000256" key="8">
    <source>
        <dbReference type="ARBA" id="ARBA00022927"/>
    </source>
</evidence>
<evidence type="ECO:0000256" key="2">
    <source>
        <dbReference type="ARBA" id="ARBA00004496"/>
    </source>
</evidence>
<keyword evidence="8" id="KW-0653">Protein transport</keyword>
<keyword evidence="12" id="KW-0969">Cilium</keyword>
<keyword evidence="5" id="KW-0813">Transport</keyword>
<evidence type="ECO:0000256" key="1">
    <source>
        <dbReference type="ARBA" id="ARBA00003041"/>
    </source>
</evidence>
<keyword evidence="12" id="KW-0966">Cell projection</keyword>
<comment type="similarity">
    <text evidence="3">Belongs to the FliH family.</text>
</comment>
<keyword evidence="13" id="KW-1185">Reference proteome</keyword>
<comment type="function">
    <text evidence="1">Needed for flagellar regrowth and assembly.</text>
</comment>
<dbReference type="EMBL" id="JAMQGP010000002">
    <property type="protein sequence ID" value="MCM2678966.1"/>
    <property type="molecule type" value="Genomic_DNA"/>
</dbReference>
<dbReference type="AlphaFoldDB" id="A0AA41W538"/>
<feature type="compositionally biased region" description="Polar residues" evidence="10">
    <location>
        <begin position="269"/>
        <end position="282"/>
    </location>
</feature>
<dbReference type="GO" id="GO:0015031">
    <property type="term" value="P:protein transport"/>
    <property type="evidence" value="ECO:0007669"/>
    <property type="project" value="UniProtKB-KW"/>
</dbReference>
<keyword evidence="9" id="KW-1006">Bacterial flagellum protein export</keyword>
<evidence type="ECO:0000259" key="11">
    <source>
        <dbReference type="Pfam" id="PF02108"/>
    </source>
</evidence>
<dbReference type="RefSeq" id="WP_251260336.1">
    <property type="nucleotide sequence ID" value="NZ_JAMQGP010000002.1"/>
</dbReference>
<feature type="region of interest" description="Disordered" evidence="10">
    <location>
        <begin position="269"/>
        <end position="303"/>
    </location>
</feature>
<feature type="domain" description="Flagellar assembly protein FliH/Type III secretion system HrpE" evidence="11">
    <location>
        <begin position="129"/>
        <end position="254"/>
    </location>
</feature>
<dbReference type="GO" id="GO:0071973">
    <property type="term" value="P:bacterial-type flagellum-dependent cell motility"/>
    <property type="evidence" value="ECO:0007669"/>
    <property type="project" value="InterPro"/>
</dbReference>
<dbReference type="GO" id="GO:0044781">
    <property type="term" value="P:bacterial-type flagellum organization"/>
    <property type="evidence" value="ECO:0007669"/>
    <property type="project" value="UniProtKB-KW"/>
</dbReference>
<dbReference type="PRINTS" id="PR01003">
    <property type="entry name" value="FLGFLIH"/>
</dbReference>
<sequence length="303" mass="33757">MSSEPLDSHSKPAFDETEAELLERWAIPDVTLESSSQRSNALNVQPHASVVDAETTEEEHEEPVAMTAELLEEIRQSAYEEGFEEGKKDGFEAGHAEGLEQGKAQGHTEGCEAGYQEALVKGQAEVEERTTSLEALMRALHEPQQQIDQDVEAQLVNLVTQLSESVVQHELVTNGRVILHTLRQAVELLPFQQQRVRVQLNPSDLSLIHDAYSDEQIKQRGWMLEAEPDLAIGDVRLLTEHSDVTIDMKERQQRVNELFLSQLNHHLKATSQPQTEVAPNTNSSDPSRSPSSKSGSQDETLAE</sequence>
<evidence type="ECO:0000256" key="10">
    <source>
        <dbReference type="SAM" id="MobiDB-lite"/>
    </source>
</evidence>
<feature type="region of interest" description="Disordered" evidence="10">
    <location>
        <begin position="33"/>
        <end position="64"/>
    </location>
</feature>
<dbReference type="GO" id="GO:0009288">
    <property type="term" value="C:bacterial-type flagellum"/>
    <property type="evidence" value="ECO:0007669"/>
    <property type="project" value="InterPro"/>
</dbReference>
<name>A0AA41W538_9GAMM</name>
<evidence type="ECO:0000313" key="13">
    <source>
        <dbReference type="Proteomes" id="UP001165393"/>
    </source>
</evidence>
<organism evidence="12 13">
    <name type="scientific">Echinimonas agarilytica</name>
    <dbReference type="NCBI Taxonomy" id="1215918"/>
    <lineage>
        <taxon>Bacteria</taxon>
        <taxon>Pseudomonadati</taxon>
        <taxon>Pseudomonadota</taxon>
        <taxon>Gammaproteobacteria</taxon>
        <taxon>Alteromonadales</taxon>
        <taxon>Echinimonadaceae</taxon>
        <taxon>Echinimonas</taxon>
    </lineage>
</organism>
<evidence type="ECO:0000256" key="3">
    <source>
        <dbReference type="ARBA" id="ARBA00006602"/>
    </source>
</evidence>
<keyword evidence="7" id="KW-1005">Bacterial flagellum biogenesis</keyword>
<dbReference type="PANTHER" id="PTHR34982:SF1">
    <property type="entry name" value="FLAGELLAR ASSEMBLY PROTEIN FLIH"/>
    <property type="match status" value="1"/>
</dbReference>
<accession>A0AA41W538</accession>
<evidence type="ECO:0000256" key="7">
    <source>
        <dbReference type="ARBA" id="ARBA00022795"/>
    </source>
</evidence>
<protein>
    <recommendedName>
        <fullName evidence="4">Flagellar assembly protein FliH</fullName>
    </recommendedName>
</protein>
<evidence type="ECO:0000256" key="9">
    <source>
        <dbReference type="ARBA" id="ARBA00023225"/>
    </source>
</evidence>
<dbReference type="Pfam" id="PF02108">
    <property type="entry name" value="FliH"/>
    <property type="match status" value="1"/>
</dbReference>
<dbReference type="Proteomes" id="UP001165393">
    <property type="component" value="Unassembled WGS sequence"/>
</dbReference>